<dbReference type="Gene3D" id="3.30.70.890">
    <property type="entry name" value="GHMP kinase, C-terminal domain"/>
    <property type="match status" value="1"/>
</dbReference>
<dbReference type="PANTHER" id="PTHR43527:SF2">
    <property type="entry name" value="4-DIPHOSPHOCYTIDYL-2-C-METHYL-D-ERYTHRITOL KINASE, CHLOROPLASTIC"/>
    <property type="match status" value="1"/>
</dbReference>
<feature type="binding site" evidence="9">
    <location>
        <begin position="117"/>
        <end position="127"/>
    </location>
    <ligand>
        <name>ATP</name>
        <dbReference type="ChEBI" id="CHEBI:30616"/>
    </ligand>
</feature>
<dbReference type="EC" id="2.7.1.148" evidence="2 9"/>
<dbReference type="GO" id="GO:0050515">
    <property type="term" value="F:4-(cytidine 5'-diphospho)-2-C-methyl-D-erythritol kinase activity"/>
    <property type="evidence" value="ECO:0007669"/>
    <property type="project" value="UniProtKB-UniRule"/>
</dbReference>
<dbReference type="InterPro" id="IPR036554">
    <property type="entry name" value="GHMP_kinase_C_sf"/>
</dbReference>
<dbReference type="HAMAP" id="MF_00061">
    <property type="entry name" value="IspE"/>
    <property type="match status" value="1"/>
</dbReference>
<dbReference type="InterPro" id="IPR014721">
    <property type="entry name" value="Ribsml_uS5_D2-typ_fold_subgr"/>
</dbReference>
<feature type="domain" description="GHMP kinase C-terminal" evidence="11">
    <location>
        <begin position="228"/>
        <end position="286"/>
    </location>
</feature>
<dbReference type="GO" id="GO:0019288">
    <property type="term" value="P:isopentenyl diphosphate biosynthetic process, methylerythritol 4-phosphate pathway"/>
    <property type="evidence" value="ECO:0007669"/>
    <property type="project" value="UniProtKB-UniRule"/>
</dbReference>
<dbReference type="PIRSF" id="PIRSF010376">
    <property type="entry name" value="IspE"/>
    <property type="match status" value="1"/>
</dbReference>
<evidence type="ECO:0000256" key="6">
    <source>
        <dbReference type="ARBA" id="ARBA00022777"/>
    </source>
</evidence>
<dbReference type="InterPro" id="IPR020568">
    <property type="entry name" value="Ribosomal_Su5_D2-typ_SF"/>
</dbReference>
<dbReference type="InterPro" id="IPR004424">
    <property type="entry name" value="IspE"/>
</dbReference>
<evidence type="ECO:0000259" key="11">
    <source>
        <dbReference type="Pfam" id="PF08544"/>
    </source>
</evidence>
<evidence type="ECO:0000256" key="4">
    <source>
        <dbReference type="ARBA" id="ARBA00022679"/>
    </source>
</evidence>
<feature type="active site" evidence="9">
    <location>
        <position position="17"/>
    </location>
</feature>
<evidence type="ECO:0000256" key="8">
    <source>
        <dbReference type="ARBA" id="ARBA00032554"/>
    </source>
</evidence>
<protein>
    <recommendedName>
        <fullName evidence="3 9">4-diphosphocytidyl-2-C-methyl-D-erythritol kinase</fullName>
        <shortName evidence="9">CMK</shortName>
        <ecNumber evidence="2 9">2.7.1.148</ecNumber>
    </recommendedName>
    <alternativeName>
        <fullName evidence="8 9">4-(cytidine-5'-diphospho)-2-C-methyl-D-erythritol kinase</fullName>
    </alternativeName>
</protein>
<evidence type="ECO:0000259" key="10">
    <source>
        <dbReference type="Pfam" id="PF00288"/>
    </source>
</evidence>
<proteinExistence type="inferred from homology"/>
<gene>
    <name evidence="9" type="primary">ispE</name>
    <name evidence="12" type="ORF">D2E24_0745</name>
</gene>
<dbReference type="GO" id="GO:0016114">
    <property type="term" value="P:terpenoid biosynthetic process"/>
    <property type="evidence" value="ECO:0007669"/>
    <property type="project" value="InterPro"/>
</dbReference>
<comment type="catalytic activity">
    <reaction evidence="9">
        <text>4-CDP-2-C-methyl-D-erythritol + ATP = 4-CDP-2-C-methyl-D-erythritol 2-phosphate + ADP + H(+)</text>
        <dbReference type="Rhea" id="RHEA:18437"/>
        <dbReference type="ChEBI" id="CHEBI:15378"/>
        <dbReference type="ChEBI" id="CHEBI:30616"/>
        <dbReference type="ChEBI" id="CHEBI:57823"/>
        <dbReference type="ChEBI" id="CHEBI:57919"/>
        <dbReference type="ChEBI" id="CHEBI:456216"/>
        <dbReference type="EC" id="2.7.1.148"/>
    </reaction>
</comment>
<evidence type="ECO:0000313" key="12">
    <source>
        <dbReference type="EMBL" id="RSX57447.1"/>
    </source>
</evidence>
<organism evidence="12 13">
    <name type="scientific">Bifidobacterium samirii</name>
    <dbReference type="NCBI Taxonomy" id="2306974"/>
    <lineage>
        <taxon>Bacteria</taxon>
        <taxon>Bacillati</taxon>
        <taxon>Actinomycetota</taxon>
        <taxon>Actinomycetes</taxon>
        <taxon>Bifidobacteriales</taxon>
        <taxon>Bifidobacteriaceae</taxon>
        <taxon>Bifidobacterium</taxon>
    </lineage>
</organism>
<evidence type="ECO:0000256" key="5">
    <source>
        <dbReference type="ARBA" id="ARBA00022741"/>
    </source>
</evidence>
<evidence type="ECO:0000313" key="13">
    <source>
        <dbReference type="Proteomes" id="UP000287470"/>
    </source>
</evidence>
<keyword evidence="4 9" id="KW-0808">Transferase</keyword>
<evidence type="ECO:0000256" key="1">
    <source>
        <dbReference type="ARBA" id="ARBA00009684"/>
    </source>
</evidence>
<keyword evidence="13" id="KW-1185">Reference proteome</keyword>
<comment type="similarity">
    <text evidence="1 9">Belongs to the GHMP kinase family. IspE subfamily.</text>
</comment>
<evidence type="ECO:0000256" key="3">
    <source>
        <dbReference type="ARBA" id="ARBA00017473"/>
    </source>
</evidence>
<feature type="active site" evidence="9">
    <location>
        <position position="159"/>
    </location>
</feature>
<keyword evidence="5 9" id="KW-0547">Nucleotide-binding</keyword>
<evidence type="ECO:0000256" key="7">
    <source>
        <dbReference type="ARBA" id="ARBA00022840"/>
    </source>
</evidence>
<dbReference type="Pfam" id="PF08544">
    <property type="entry name" value="GHMP_kinases_C"/>
    <property type="match status" value="1"/>
</dbReference>
<feature type="domain" description="GHMP kinase N-terminal" evidence="10">
    <location>
        <begin position="89"/>
        <end position="167"/>
    </location>
</feature>
<dbReference type="GO" id="GO:0005524">
    <property type="term" value="F:ATP binding"/>
    <property type="evidence" value="ECO:0007669"/>
    <property type="project" value="UniProtKB-UniRule"/>
</dbReference>
<dbReference type="SUPFAM" id="SSF54211">
    <property type="entry name" value="Ribosomal protein S5 domain 2-like"/>
    <property type="match status" value="1"/>
</dbReference>
<comment type="pathway">
    <text evidence="9">Isoprenoid biosynthesis; isopentenyl diphosphate biosynthesis via DXP pathway; isopentenyl diphosphate from 1-deoxy-D-xylulose 5-phosphate: step 3/6.</text>
</comment>
<keyword evidence="9" id="KW-0414">Isoprene biosynthesis</keyword>
<dbReference type="UniPathway" id="UPA00056">
    <property type="reaction ID" value="UER00094"/>
</dbReference>
<keyword evidence="7 9" id="KW-0067">ATP-binding</keyword>
<dbReference type="PANTHER" id="PTHR43527">
    <property type="entry name" value="4-DIPHOSPHOCYTIDYL-2-C-METHYL-D-ERYTHRITOL KINASE, CHLOROPLASTIC"/>
    <property type="match status" value="1"/>
</dbReference>
<name>A0A430FVC8_9BIFI</name>
<sequence length="306" mass="31202">MTNQQQPSAVSVDVPAKTNLTLHVGEPRAEWGGRHALDTIYCGVGVYDTVAVSRRAPGSGFTFALAGDHLGDLAAPAADALSDEDARRNHAVKALLALAQAAGREPDVAIRLTKRIPVAAGLGGGSADAAGALLALNILWALDWPIDRLRAVAATLGADMPFCLTGGVAHGTGFGERIDDIPADSPRGRDLAARGFAGRLLVGAYDDALSTPAVYAAFDRLGAGDGGENHLQHAAVTLHPRSGLAIDAARAAGATQAFVSGSGPSVVAFTPTATVEDAVRRAWESAGCVDRIIAADAPATPRITVA</sequence>
<dbReference type="Proteomes" id="UP000287470">
    <property type="component" value="Unassembled WGS sequence"/>
</dbReference>
<dbReference type="InterPro" id="IPR013750">
    <property type="entry name" value="GHMP_kinase_C_dom"/>
</dbReference>
<accession>A0A430FVC8</accession>
<dbReference type="AlphaFoldDB" id="A0A430FVC8"/>
<reference evidence="12 13" key="1">
    <citation type="submission" date="2018-09" db="EMBL/GenBank/DDBJ databases">
        <title>Characterization of the phylogenetic diversity of five novel species belonging to the genus Bifidobacterium.</title>
        <authorList>
            <person name="Lugli G.A."/>
            <person name="Duranti S."/>
            <person name="Milani C."/>
        </authorList>
    </citation>
    <scope>NUCLEOTIDE SEQUENCE [LARGE SCALE GENOMIC DNA]</scope>
    <source>
        <strain evidence="12 13">2033B</strain>
    </source>
</reference>
<dbReference type="Gene3D" id="3.30.230.10">
    <property type="match status" value="1"/>
</dbReference>
<dbReference type="SUPFAM" id="SSF55060">
    <property type="entry name" value="GHMP Kinase, C-terminal domain"/>
    <property type="match status" value="1"/>
</dbReference>
<dbReference type="RefSeq" id="WP_241222839.1">
    <property type="nucleotide sequence ID" value="NZ_QXGK01000005.1"/>
</dbReference>
<comment type="function">
    <text evidence="9">Catalyzes the phosphorylation of the position 2 hydroxy group of 4-diphosphocytidyl-2C-methyl-D-erythritol.</text>
</comment>
<comment type="caution">
    <text evidence="12">The sequence shown here is derived from an EMBL/GenBank/DDBJ whole genome shotgun (WGS) entry which is preliminary data.</text>
</comment>
<dbReference type="EMBL" id="QXGK01000005">
    <property type="protein sequence ID" value="RSX57447.1"/>
    <property type="molecule type" value="Genomic_DNA"/>
</dbReference>
<keyword evidence="6 9" id="KW-0418">Kinase</keyword>
<evidence type="ECO:0000256" key="2">
    <source>
        <dbReference type="ARBA" id="ARBA00012052"/>
    </source>
</evidence>
<evidence type="ECO:0000256" key="9">
    <source>
        <dbReference type="HAMAP-Rule" id="MF_00061"/>
    </source>
</evidence>
<dbReference type="InterPro" id="IPR006204">
    <property type="entry name" value="GHMP_kinase_N_dom"/>
</dbReference>
<dbReference type="Pfam" id="PF00288">
    <property type="entry name" value="GHMP_kinases_N"/>
    <property type="match status" value="1"/>
</dbReference>